<comment type="caution">
    <text evidence="1">The sequence shown here is derived from an EMBL/GenBank/DDBJ whole genome shotgun (WGS) entry which is preliminary data.</text>
</comment>
<reference evidence="1" key="1">
    <citation type="submission" date="2022-07" db="EMBL/GenBank/DDBJ databases">
        <title>Genome Sequence of Phlebia brevispora.</title>
        <authorList>
            <person name="Buettner E."/>
        </authorList>
    </citation>
    <scope>NUCLEOTIDE SEQUENCE</scope>
    <source>
        <strain evidence="1">MPL23</strain>
    </source>
</reference>
<gene>
    <name evidence="1" type="ORF">NM688_g7055</name>
</gene>
<keyword evidence="2" id="KW-1185">Reference proteome</keyword>
<organism evidence="1 2">
    <name type="scientific">Phlebia brevispora</name>
    <dbReference type="NCBI Taxonomy" id="194682"/>
    <lineage>
        <taxon>Eukaryota</taxon>
        <taxon>Fungi</taxon>
        <taxon>Dikarya</taxon>
        <taxon>Basidiomycota</taxon>
        <taxon>Agaricomycotina</taxon>
        <taxon>Agaricomycetes</taxon>
        <taxon>Polyporales</taxon>
        <taxon>Meruliaceae</taxon>
        <taxon>Phlebia</taxon>
    </lineage>
</organism>
<proteinExistence type="predicted"/>
<dbReference type="EMBL" id="JANHOG010001573">
    <property type="protein sequence ID" value="KAJ3534918.1"/>
    <property type="molecule type" value="Genomic_DNA"/>
</dbReference>
<sequence>MSGIPFSIINAFTTDTYGGNPAVAIIVQEFPESDDMQKIAANFNQPMAAFIRPIDHDSEVANFEIRWYTIASEVPLCGHATLASSGYLFATPSLVSPSVHTLRFRAKTGNVLTTRRLGDWIEIGMSAAVLQVPPAEEAARLKSAVQKGLGKEVTVKSVRVGGDVYESYLLAEVDEENNVAGITPDHEALLSTGYMVNIITSSSSDPGVSFVSRMFAPQVGVPEDPVCGSAHGLLGPYWSQKLAKGDTEMLAKQVSKRGGTLRVSWNEKENWLTLAGQTKIVLKGELLPQFNLRFDLPVQNDLQDLCQLGLRAPEADLNCDVLEHHHSGRQRNGRARKSNDMDCAAVPDCLEALIEGGLCPDEVDRYVNGQRLLCL</sequence>
<dbReference type="Proteomes" id="UP001148662">
    <property type="component" value="Unassembled WGS sequence"/>
</dbReference>
<accession>A0ACC1S9G3</accession>
<name>A0ACC1S9G3_9APHY</name>
<evidence type="ECO:0000313" key="1">
    <source>
        <dbReference type="EMBL" id="KAJ3534918.1"/>
    </source>
</evidence>
<evidence type="ECO:0000313" key="2">
    <source>
        <dbReference type="Proteomes" id="UP001148662"/>
    </source>
</evidence>
<protein>
    <submittedName>
        <fullName evidence="1">Uncharacterized protein</fullName>
    </submittedName>
</protein>